<dbReference type="SUPFAM" id="SSF46689">
    <property type="entry name" value="Homeodomain-like"/>
    <property type="match status" value="1"/>
</dbReference>
<keyword evidence="1" id="KW-0547">Nucleotide-binding</keyword>
<dbReference type="PANTHER" id="PTHR32071:SF57">
    <property type="entry name" value="C4-DICARBOXYLATE TRANSPORT TRANSCRIPTIONAL REGULATORY PROTEIN DCTD"/>
    <property type="match status" value="1"/>
</dbReference>
<dbReference type="Gene3D" id="1.10.10.60">
    <property type="entry name" value="Homeodomain-like"/>
    <property type="match status" value="1"/>
</dbReference>
<dbReference type="Pfam" id="PF25601">
    <property type="entry name" value="AAA_lid_14"/>
    <property type="match status" value="1"/>
</dbReference>
<sequence length="609" mass="68380">MEQGLPAVKGFIQQVVEAIAAAIGIEVMVFDLNRNIVAGTGETRVQVGHRFNKGSLTGRVLEHGQPLVARTPGQSLECMSCSRYGTCSRYIVAAFPITVKEKVLGSFCLVAINNQQKDIILANEDGLLRFLERMCLLIASAISERQIQQELNIMLNKYDNVVNSVHEGIISTDYVGNVIHLNRSAINLLGIDNEEIIGKQLTKLFPEFPDIKTFTKHKSTEIEISYSLKKKKKRYFLAVVVPVLTGENGNIQGITISFRNLSEVQSYATKLVGYGKYSFDDILGDSQCVLEVKSKLRRAALTDATILIRGESGTGKELFAHAVHNYSRRSQGPFVAINCSAIPESLLESELFGYEEGAFTGARKGGKPGKFELARGGTLFLDEIGDMPLHLQSKLLRVLENHSIERVGGTDTIPIDVRIIAATNRNLEEMIDKYEFRSDLYYRLSVIPVVIPPLRERKEDIFILIKYFLEKYCNKLDRECQILDECARERLYRYPWYGNVRELQNAIEYAISMSEPGQTILLEHLPQSLLAYHDELVNDVELSGDEAKGKGLKDNREPTTRLRAMEIEAIREALKKFGTTTEGKEKAAQFLGISLATLYRRLKDNEIIS</sequence>
<feature type="domain" description="PAS" evidence="4">
    <location>
        <begin position="154"/>
        <end position="207"/>
    </location>
</feature>
<keyword evidence="6" id="KW-1185">Reference proteome</keyword>
<dbReference type="Gene3D" id="1.10.8.60">
    <property type="match status" value="1"/>
</dbReference>
<dbReference type="Pfam" id="PF13426">
    <property type="entry name" value="PAS_9"/>
    <property type="match status" value="1"/>
</dbReference>
<dbReference type="InterPro" id="IPR058031">
    <property type="entry name" value="AAA_lid_NorR"/>
</dbReference>
<dbReference type="PROSITE" id="PS50045">
    <property type="entry name" value="SIGMA54_INTERACT_4"/>
    <property type="match status" value="1"/>
</dbReference>
<dbReference type="FunFam" id="3.40.50.300:FF:000006">
    <property type="entry name" value="DNA-binding transcriptional regulator NtrC"/>
    <property type="match status" value="1"/>
</dbReference>
<dbReference type="GO" id="GO:0006355">
    <property type="term" value="P:regulation of DNA-templated transcription"/>
    <property type="evidence" value="ECO:0007669"/>
    <property type="project" value="InterPro"/>
</dbReference>
<dbReference type="Pfam" id="PF00158">
    <property type="entry name" value="Sigma54_activat"/>
    <property type="match status" value="1"/>
</dbReference>
<accession>A0A4Y7R6H9</accession>
<evidence type="ECO:0000259" key="3">
    <source>
        <dbReference type="PROSITE" id="PS50045"/>
    </source>
</evidence>
<dbReference type="InterPro" id="IPR003593">
    <property type="entry name" value="AAA+_ATPase"/>
</dbReference>
<keyword evidence="2" id="KW-0067">ATP-binding</keyword>
<dbReference type="PROSITE" id="PS50112">
    <property type="entry name" value="PAS"/>
    <property type="match status" value="1"/>
</dbReference>
<evidence type="ECO:0000313" key="6">
    <source>
        <dbReference type="Proteomes" id="UP000298324"/>
    </source>
</evidence>
<dbReference type="Proteomes" id="UP000298324">
    <property type="component" value="Unassembled WGS sequence"/>
</dbReference>
<dbReference type="InterPro" id="IPR035965">
    <property type="entry name" value="PAS-like_dom_sf"/>
</dbReference>
<evidence type="ECO:0000259" key="4">
    <source>
        <dbReference type="PROSITE" id="PS50112"/>
    </source>
</evidence>
<name>A0A4Y7R6H9_9FIRM</name>
<dbReference type="GO" id="GO:0005524">
    <property type="term" value="F:ATP binding"/>
    <property type="evidence" value="ECO:0007669"/>
    <property type="project" value="UniProtKB-KW"/>
</dbReference>
<dbReference type="InterPro" id="IPR027417">
    <property type="entry name" value="P-loop_NTPase"/>
</dbReference>
<dbReference type="InterPro" id="IPR009057">
    <property type="entry name" value="Homeodomain-like_sf"/>
</dbReference>
<dbReference type="SMART" id="SM00091">
    <property type="entry name" value="PAS"/>
    <property type="match status" value="1"/>
</dbReference>
<feature type="domain" description="Sigma-54 factor interaction" evidence="3">
    <location>
        <begin position="282"/>
        <end position="512"/>
    </location>
</feature>
<dbReference type="Gene3D" id="3.30.450.40">
    <property type="match status" value="1"/>
</dbReference>
<dbReference type="CDD" id="cd00009">
    <property type="entry name" value="AAA"/>
    <property type="match status" value="1"/>
</dbReference>
<dbReference type="SMART" id="SM00382">
    <property type="entry name" value="AAA"/>
    <property type="match status" value="1"/>
</dbReference>
<organism evidence="5 6">
    <name type="scientific">Pelotomaculum schinkii</name>
    <dbReference type="NCBI Taxonomy" id="78350"/>
    <lineage>
        <taxon>Bacteria</taxon>
        <taxon>Bacillati</taxon>
        <taxon>Bacillota</taxon>
        <taxon>Clostridia</taxon>
        <taxon>Eubacteriales</taxon>
        <taxon>Desulfotomaculaceae</taxon>
        <taxon>Pelotomaculum</taxon>
    </lineage>
</organism>
<dbReference type="Gene3D" id="3.40.50.300">
    <property type="entry name" value="P-loop containing nucleotide triphosphate hydrolases"/>
    <property type="match status" value="1"/>
</dbReference>
<dbReference type="SUPFAM" id="SSF52540">
    <property type="entry name" value="P-loop containing nucleoside triphosphate hydrolases"/>
    <property type="match status" value="1"/>
</dbReference>
<reference evidence="5 6" key="1">
    <citation type="journal article" date="2018" name="Environ. Microbiol.">
        <title>Novel energy conservation strategies and behaviour of Pelotomaculum schinkii driving syntrophic propionate catabolism.</title>
        <authorList>
            <person name="Hidalgo-Ahumada C.A.P."/>
            <person name="Nobu M.K."/>
            <person name="Narihiro T."/>
            <person name="Tamaki H."/>
            <person name="Liu W.T."/>
            <person name="Kamagata Y."/>
            <person name="Stams A.J.M."/>
            <person name="Imachi H."/>
            <person name="Sousa D.Z."/>
        </authorList>
    </citation>
    <scope>NUCLEOTIDE SEQUENCE [LARGE SCALE GENOMIC DNA]</scope>
    <source>
        <strain evidence="5 6">HH</strain>
    </source>
</reference>
<dbReference type="PANTHER" id="PTHR32071">
    <property type="entry name" value="TRANSCRIPTIONAL REGULATORY PROTEIN"/>
    <property type="match status" value="1"/>
</dbReference>
<dbReference type="InterPro" id="IPR029016">
    <property type="entry name" value="GAF-like_dom_sf"/>
</dbReference>
<dbReference type="InterPro" id="IPR000014">
    <property type="entry name" value="PAS"/>
</dbReference>
<dbReference type="RefSeq" id="WP_190259567.1">
    <property type="nucleotide sequence ID" value="NZ_QFGA01000004.1"/>
</dbReference>
<dbReference type="InterPro" id="IPR025662">
    <property type="entry name" value="Sigma_54_int_dom_ATP-bd_1"/>
</dbReference>
<dbReference type="CDD" id="cd00130">
    <property type="entry name" value="PAS"/>
    <property type="match status" value="1"/>
</dbReference>
<dbReference type="Gene3D" id="3.30.450.20">
    <property type="entry name" value="PAS domain"/>
    <property type="match status" value="1"/>
</dbReference>
<dbReference type="AlphaFoldDB" id="A0A4Y7R6H9"/>
<dbReference type="NCBIfam" id="TIGR00229">
    <property type="entry name" value="sensory_box"/>
    <property type="match status" value="1"/>
</dbReference>
<proteinExistence type="predicted"/>
<comment type="caution">
    <text evidence="5">The sequence shown here is derived from an EMBL/GenBank/DDBJ whole genome shotgun (WGS) entry which is preliminary data.</text>
</comment>
<dbReference type="SUPFAM" id="SSF55785">
    <property type="entry name" value="PYP-like sensor domain (PAS domain)"/>
    <property type="match status" value="1"/>
</dbReference>
<dbReference type="PROSITE" id="PS00675">
    <property type="entry name" value="SIGMA54_INTERACT_1"/>
    <property type="match status" value="1"/>
</dbReference>
<evidence type="ECO:0000256" key="2">
    <source>
        <dbReference type="ARBA" id="ARBA00022840"/>
    </source>
</evidence>
<protein>
    <submittedName>
        <fullName evidence="5">Nitrogen fixation protein VnfA</fullName>
    </submittedName>
</protein>
<gene>
    <name evidence="5" type="primary">vnfA_3</name>
    <name evidence="5" type="ORF">Psch_04184</name>
</gene>
<evidence type="ECO:0000313" key="5">
    <source>
        <dbReference type="EMBL" id="TEB04457.1"/>
    </source>
</evidence>
<dbReference type="EMBL" id="QFGA01000004">
    <property type="protein sequence ID" value="TEB04457.1"/>
    <property type="molecule type" value="Genomic_DNA"/>
</dbReference>
<evidence type="ECO:0000256" key="1">
    <source>
        <dbReference type="ARBA" id="ARBA00022741"/>
    </source>
</evidence>
<dbReference type="InterPro" id="IPR002078">
    <property type="entry name" value="Sigma_54_int"/>
</dbReference>